<keyword evidence="1" id="KW-1133">Transmembrane helix</keyword>
<keyword evidence="1" id="KW-0812">Transmembrane</keyword>
<feature type="transmembrane region" description="Helical" evidence="1">
    <location>
        <begin position="230"/>
        <end position="257"/>
    </location>
</feature>
<dbReference type="Pfam" id="PF12412">
    <property type="entry name" value="DUF3667"/>
    <property type="match status" value="1"/>
</dbReference>
<dbReference type="Proteomes" id="UP000322214">
    <property type="component" value="Chromosome"/>
</dbReference>
<sequence>MLVKSRRSAPPLFFGSMIPDDTKPNQCLNCQADLGGDFCSQCGQAKSARLLPAREWASEFFATFLKLDSKLLRTTQQILFQPGQATVSFGKGHRVAFSSPARVYIIVSAISIAVMSLQGVFSQPVVVPGLDAADGFQRRVQLLFPFVNLLSPFVTAGILAICQPRFYFQLHLAFSLHLWTFLVAIGTPLVFIPPTSIWSLVALAVLSLITTVYLFLAHRRVYVMQTPNRIIVCGIVLASVPIASFVFIAILFAAAAWTS</sequence>
<feature type="transmembrane region" description="Helical" evidence="1">
    <location>
        <begin position="174"/>
        <end position="191"/>
    </location>
</feature>
<dbReference type="OrthoDB" id="675873at2"/>
<evidence type="ECO:0000313" key="3">
    <source>
        <dbReference type="Proteomes" id="UP000322214"/>
    </source>
</evidence>
<reference evidence="2 3" key="1">
    <citation type="submission" date="2019-08" db="EMBL/GenBank/DDBJ databases">
        <title>Deep-cultivation of Planctomycetes and their phenomic and genomic characterization uncovers novel biology.</title>
        <authorList>
            <person name="Wiegand S."/>
            <person name="Jogler M."/>
            <person name="Boedeker C."/>
            <person name="Pinto D."/>
            <person name="Vollmers J."/>
            <person name="Rivas-Marin E."/>
            <person name="Kohn T."/>
            <person name="Peeters S.H."/>
            <person name="Heuer A."/>
            <person name="Rast P."/>
            <person name="Oberbeckmann S."/>
            <person name="Bunk B."/>
            <person name="Jeske O."/>
            <person name="Meyerdierks A."/>
            <person name="Storesund J.E."/>
            <person name="Kallscheuer N."/>
            <person name="Luecker S."/>
            <person name="Lage O.M."/>
            <person name="Pohl T."/>
            <person name="Merkel B.J."/>
            <person name="Hornburger P."/>
            <person name="Mueller R.-W."/>
            <person name="Bruemmer F."/>
            <person name="Labrenz M."/>
            <person name="Spormann A.M."/>
            <person name="Op den Camp H."/>
            <person name="Overmann J."/>
            <person name="Amann R."/>
            <person name="Jetten M.S.M."/>
            <person name="Mascher T."/>
            <person name="Medema M.H."/>
            <person name="Devos D.P."/>
            <person name="Kaster A.-K."/>
            <person name="Ovreas L."/>
            <person name="Rohde M."/>
            <person name="Galperin M.Y."/>
            <person name="Jogler C."/>
        </authorList>
    </citation>
    <scope>NUCLEOTIDE SEQUENCE [LARGE SCALE GENOMIC DNA]</scope>
    <source>
        <strain evidence="2 3">FC18</strain>
    </source>
</reference>
<feature type="transmembrane region" description="Helical" evidence="1">
    <location>
        <begin position="197"/>
        <end position="218"/>
    </location>
</feature>
<dbReference type="AlphaFoldDB" id="A0A5B9PDH8"/>
<proteinExistence type="predicted"/>
<evidence type="ECO:0000256" key="1">
    <source>
        <dbReference type="SAM" id="Phobius"/>
    </source>
</evidence>
<keyword evidence="3" id="KW-1185">Reference proteome</keyword>
<feature type="transmembrane region" description="Helical" evidence="1">
    <location>
        <begin position="142"/>
        <end position="162"/>
    </location>
</feature>
<dbReference type="KEGG" id="mff:MFFC18_28530"/>
<name>A0A5B9PDH8_9BACT</name>
<evidence type="ECO:0000313" key="2">
    <source>
        <dbReference type="EMBL" id="QEG22962.1"/>
    </source>
</evidence>
<protein>
    <recommendedName>
        <fullName evidence="4">DUF3667 domain-containing protein</fullName>
    </recommendedName>
</protein>
<feature type="transmembrane region" description="Helical" evidence="1">
    <location>
        <begin position="103"/>
        <end position="122"/>
    </location>
</feature>
<dbReference type="STRING" id="980251.GCA_001642875_04105"/>
<dbReference type="InterPro" id="IPR022134">
    <property type="entry name" value="DUF3667"/>
</dbReference>
<organism evidence="2 3">
    <name type="scientific">Mariniblastus fucicola</name>
    <dbReference type="NCBI Taxonomy" id="980251"/>
    <lineage>
        <taxon>Bacteria</taxon>
        <taxon>Pseudomonadati</taxon>
        <taxon>Planctomycetota</taxon>
        <taxon>Planctomycetia</taxon>
        <taxon>Pirellulales</taxon>
        <taxon>Pirellulaceae</taxon>
        <taxon>Mariniblastus</taxon>
    </lineage>
</organism>
<gene>
    <name evidence="2" type="ORF">MFFC18_28530</name>
</gene>
<evidence type="ECO:0008006" key="4">
    <source>
        <dbReference type="Google" id="ProtNLM"/>
    </source>
</evidence>
<accession>A0A5B9PDH8</accession>
<dbReference type="EMBL" id="CP042912">
    <property type="protein sequence ID" value="QEG22962.1"/>
    <property type="molecule type" value="Genomic_DNA"/>
</dbReference>
<keyword evidence="1" id="KW-0472">Membrane</keyword>